<organism evidence="2 3">
    <name type="scientific">Lactuca sativa</name>
    <name type="common">Garden lettuce</name>
    <dbReference type="NCBI Taxonomy" id="4236"/>
    <lineage>
        <taxon>Eukaryota</taxon>
        <taxon>Viridiplantae</taxon>
        <taxon>Streptophyta</taxon>
        <taxon>Embryophyta</taxon>
        <taxon>Tracheophyta</taxon>
        <taxon>Spermatophyta</taxon>
        <taxon>Magnoliopsida</taxon>
        <taxon>eudicotyledons</taxon>
        <taxon>Gunneridae</taxon>
        <taxon>Pentapetalae</taxon>
        <taxon>asterids</taxon>
        <taxon>campanulids</taxon>
        <taxon>Asterales</taxon>
        <taxon>Asteraceae</taxon>
        <taxon>Cichorioideae</taxon>
        <taxon>Cichorieae</taxon>
        <taxon>Lactucinae</taxon>
        <taxon>Lactuca</taxon>
    </lineage>
</organism>
<dbReference type="InterPro" id="IPR052579">
    <property type="entry name" value="Zinc_finger_SWIM"/>
</dbReference>
<evidence type="ECO:0000313" key="3">
    <source>
        <dbReference type="Proteomes" id="UP000235145"/>
    </source>
</evidence>
<dbReference type="Proteomes" id="UP000235145">
    <property type="component" value="Unassembled WGS sequence"/>
</dbReference>
<proteinExistence type="predicted"/>
<evidence type="ECO:0000313" key="2">
    <source>
        <dbReference type="EMBL" id="KAJ0216149.1"/>
    </source>
</evidence>
<evidence type="ECO:0000259" key="1">
    <source>
        <dbReference type="Pfam" id="PF10551"/>
    </source>
</evidence>
<dbReference type="Pfam" id="PF10551">
    <property type="entry name" value="MULE"/>
    <property type="match status" value="1"/>
</dbReference>
<gene>
    <name evidence="2" type="ORF">LSAT_V11C300146980</name>
</gene>
<reference evidence="2 3" key="1">
    <citation type="journal article" date="2017" name="Nat. Commun.">
        <title>Genome assembly with in vitro proximity ligation data and whole-genome triplication in lettuce.</title>
        <authorList>
            <person name="Reyes-Chin-Wo S."/>
            <person name="Wang Z."/>
            <person name="Yang X."/>
            <person name="Kozik A."/>
            <person name="Arikit S."/>
            <person name="Song C."/>
            <person name="Xia L."/>
            <person name="Froenicke L."/>
            <person name="Lavelle D.O."/>
            <person name="Truco M.J."/>
            <person name="Xia R."/>
            <person name="Zhu S."/>
            <person name="Xu C."/>
            <person name="Xu H."/>
            <person name="Xu X."/>
            <person name="Cox K."/>
            <person name="Korf I."/>
            <person name="Meyers B.C."/>
            <person name="Michelmore R.W."/>
        </authorList>
    </citation>
    <scope>NUCLEOTIDE SEQUENCE [LARGE SCALE GENOMIC DNA]</scope>
    <source>
        <strain evidence="3">cv. Salinas</strain>
        <tissue evidence="2">Seedlings</tissue>
    </source>
</reference>
<dbReference type="AlphaFoldDB" id="A0A9R1W2X9"/>
<dbReference type="InterPro" id="IPR018289">
    <property type="entry name" value="MULE_transposase_dom"/>
</dbReference>
<sequence length="81" mass="9220">MSLLQLENLFFVHPTSWKIWRAFPHVLIIDATYKTNKYNKPVVQIVGVTSTQKTFSVGFALIHREKGGPLYLGVKLSKFVA</sequence>
<accession>A0A9R1W2X9</accession>
<dbReference type="EMBL" id="NBSK02000003">
    <property type="protein sequence ID" value="KAJ0216149.1"/>
    <property type="molecule type" value="Genomic_DNA"/>
</dbReference>
<feature type="domain" description="MULE transposase" evidence="1">
    <location>
        <begin position="26"/>
        <end position="66"/>
    </location>
</feature>
<comment type="caution">
    <text evidence="2">The sequence shown here is derived from an EMBL/GenBank/DDBJ whole genome shotgun (WGS) entry which is preliminary data.</text>
</comment>
<dbReference type="PANTHER" id="PTHR31569:SF4">
    <property type="entry name" value="SWIM-TYPE DOMAIN-CONTAINING PROTEIN"/>
    <property type="match status" value="1"/>
</dbReference>
<name>A0A9R1W2X9_LACSA</name>
<protein>
    <recommendedName>
        <fullName evidence="1">MULE transposase domain-containing protein</fullName>
    </recommendedName>
</protein>
<dbReference type="PANTHER" id="PTHR31569">
    <property type="entry name" value="SWIM-TYPE DOMAIN-CONTAINING PROTEIN"/>
    <property type="match status" value="1"/>
</dbReference>
<keyword evidence="3" id="KW-1185">Reference proteome</keyword>